<feature type="domain" description="BIG2" evidence="4">
    <location>
        <begin position="421"/>
        <end position="498"/>
    </location>
</feature>
<reference evidence="6 7" key="1">
    <citation type="submission" date="2014-03" db="EMBL/GenBank/DDBJ databases">
        <title>Genomics of Bifidobacteria.</title>
        <authorList>
            <person name="Ventura M."/>
            <person name="Milani C."/>
            <person name="Lugli G.A."/>
        </authorList>
    </citation>
    <scope>NUCLEOTIDE SEQUENCE [LARGE SCALE GENOMIC DNA]</scope>
    <source>
        <strain evidence="6 7">LMG 14934</strain>
    </source>
</reference>
<keyword evidence="2" id="KW-0472">Membrane</keyword>
<keyword evidence="2" id="KW-1133">Transmembrane helix</keyword>
<protein>
    <submittedName>
        <fullName evidence="6">Putative repeat-containing domain protein</fullName>
    </submittedName>
</protein>
<evidence type="ECO:0000256" key="3">
    <source>
        <dbReference type="SAM" id="SignalP"/>
    </source>
</evidence>
<dbReference type="InterPro" id="IPR015919">
    <property type="entry name" value="Cadherin-like_sf"/>
</dbReference>
<dbReference type="EMBL" id="JGZM01000004">
    <property type="protein sequence ID" value="KFI87679.1"/>
    <property type="molecule type" value="Genomic_DNA"/>
</dbReference>
<dbReference type="GO" id="GO:0005975">
    <property type="term" value="P:carbohydrate metabolic process"/>
    <property type="evidence" value="ECO:0007669"/>
    <property type="project" value="UniProtKB-ARBA"/>
</dbReference>
<dbReference type="InterPro" id="IPR013783">
    <property type="entry name" value="Ig-like_fold"/>
</dbReference>
<feature type="domain" description="Dystroglycan-type cadherin-like" evidence="5">
    <location>
        <begin position="341"/>
        <end position="424"/>
    </location>
</feature>
<dbReference type="RefSeq" id="WP_160268192.1">
    <property type="nucleotide sequence ID" value="NZ_JDTM01000005.1"/>
</dbReference>
<evidence type="ECO:0000313" key="7">
    <source>
        <dbReference type="Proteomes" id="UP000029040"/>
    </source>
</evidence>
<organism evidence="6 7">
    <name type="scientific">Bifidobacterium pullorum subsp. saeculare DSM 6531 = LMG 14934</name>
    <dbReference type="NCBI Taxonomy" id="1437611"/>
    <lineage>
        <taxon>Bacteria</taxon>
        <taxon>Bacillati</taxon>
        <taxon>Actinomycetota</taxon>
        <taxon>Actinomycetes</taxon>
        <taxon>Bifidobacteriales</taxon>
        <taxon>Bifidobacteriaceae</taxon>
        <taxon>Bifidobacterium</taxon>
    </lineage>
</organism>
<evidence type="ECO:0000256" key="2">
    <source>
        <dbReference type="SAM" id="Phobius"/>
    </source>
</evidence>
<sequence>MKRFLYLLCALAFCLALTPSTALAAAPNGQVIYVGNENVTSGGYWTTGSDGTVTQYTGPDTPADNYVHYDADTNTLTLHNATIKKGLDYNENITGGTFIIGSAIGVFNQNGAAELTITLEGTNTIAEVGKGIYVLASSTGGATLTITGDGSLDASSSVNSGILVQSNGGNATLSIENAEVTTTSSSSDGVLVQAQEGSNASLSVNGGSLTATGSGTYGAGIKFQFGSRDYNSGTPSLTVSGNAIVRANGGIANNSSSPIQYETGSDSTGGIVFDGNTGTVHGNVTLQNPLTIGEGETLTIPEDSTLNTNNNLTNNGIIVNTGGTLNGEPGGTGTIETAPIITTDSLSNGTVGQDYNQTLHADGGNITWSATGLPAGLTLDAATGVISGTPATAEECTVTVTATNSAGEASKEYTLTIEAVPVANVTLDHTVLALFPGDTTALTATVEPDTATDKTVTWESSDPNVATVNQSGKVTAVAPGTATITATAGGKTATCTVTVTPRTYTVSVNPTSIEFDTICPGDTQPAAQSVTITNTGNQTVEVTLPAATGYTITGDEGFTGNTASIEPEGTATFTVQPNDLTAGNHSETLTISWNNGNHPLPVGFTVGHELTGVAAKAPTCTEDGYEAYWKCERCNELFSDADGKTPIPAPTVIKATGHQWGEPAWTWDGTTATATFTCKNDASHTDIVTAAVTSTVTTDPTCTENGVTEYTATVEHDGTTYTDTKNVTDIPATGHDWGEDGHCTICDAVKPGFMPEIIQGDEATWTKGDGQPLSFTSNAAYADFQEARVDGQPLDPVHYTVEQGSTIVTLKAAYLESLDPGEHTLDIVSSTGTATATFTITAKETQQPAKPADTDRTLAKSAGDGGQLSRSGSDIMPAVATLAILMASGLVLGTFVLRRGRR</sequence>
<accession>A0A087CWM9</accession>
<dbReference type="Pfam" id="PF05345">
    <property type="entry name" value="He_PIG"/>
    <property type="match status" value="1"/>
</dbReference>
<evidence type="ECO:0000259" key="5">
    <source>
        <dbReference type="SMART" id="SM00736"/>
    </source>
</evidence>
<feature type="transmembrane region" description="Helical" evidence="2">
    <location>
        <begin position="875"/>
        <end position="897"/>
    </location>
</feature>
<evidence type="ECO:0000313" key="6">
    <source>
        <dbReference type="EMBL" id="KFI87679.1"/>
    </source>
</evidence>
<dbReference type="InterPro" id="IPR003343">
    <property type="entry name" value="Big_2"/>
</dbReference>
<dbReference type="InterPro" id="IPR008964">
    <property type="entry name" value="Invasin/intimin_cell_adhesion"/>
</dbReference>
<keyword evidence="3" id="KW-0732">Signal</keyword>
<dbReference type="Pfam" id="PF02368">
    <property type="entry name" value="Big_2"/>
    <property type="match status" value="1"/>
</dbReference>
<feature type="chain" id="PRO_5001819666" evidence="3">
    <location>
        <begin position="25"/>
        <end position="902"/>
    </location>
</feature>
<dbReference type="AlphaFoldDB" id="A0A087CWM9"/>
<dbReference type="SUPFAM" id="SSF49313">
    <property type="entry name" value="Cadherin-like"/>
    <property type="match status" value="1"/>
</dbReference>
<evidence type="ECO:0000256" key="1">
    <source>
        <dbReference type="SAM" id="MobiDB-lite"/>
    </source>
</evidence>
<proteinExistence type="predicted"/>
<dbReference type="GO" id="GO:0016020">
    <property type="term" value="C:membrane"/>
    <property type="evidence" value="ECO:0007669"/>
    <property type="project" value="InterPro"/>
</dbReference>
<comment type="caution">
    <text evidence="6">The sequence shown here is derived from an EMBL/GenBank/DDBJ whole genome shotgun (WGS) entry which is preliminary data.</text>
</comment>
<dbReference type="Gene3D" id="2.60.40.1080">
    <property type="match status" value="1"/>
</dbReference>
<dbReference type="Gene3D" id="2.60.40.10">
    <property type="entry name" value="Immunoglobulins"/>
    <property type="match status" value="3"/>
</dbReference>
<dbReference type="InterPro" id="IPR006644">
    <property type="entry name" value="Cadg"/>
</dbReference>
<dbReference type="SMART" id="SM00736">
    <property type="entry name" value="CADG"/>
    <property type="match status" value="1"/>
</dbReference>
<name>A0A087CWM9_9BIFI</name>
<dbReference type="GO" id="GO:0005509">
    <property type="term" value="F:calcium ion binding"/>
    <property type="evidence" value="ECO:0007669"/>
    <property type="project" value="InterPro"/>
</dbReference>
<gene>
    <name evidence="6" type="ORF">BSAE_0855</name>
</gene>
<feature type="signal peptide" evidence="3">
    <location>
        <begin position="1"/>
        <end position="24"/>
    </location>
</feature>
<dbReference type="Proteomes" id="UP000029040">
    <property type="component" value="Unassembled WGS sequence"/>
</dbReference>
<evidence type="ECO:0000259" key="4">
    <source>
        <dbReference type="SMART" id="SM00635"/>
    </source>
</evidence>
<dbReference type="SMART" id="SM00635">
    <property type="entry name" value="BID_2"/>
    <property type="match status" value="1"/>
</dbReference>
<dbReference type="SUPFAM" id="SSF49373">
    <property type="entry name" value="Invasin/intimin cell-adhesion fragments"/>
    <property type="match status" value="1"/>
</dbReference>
<feature type="region of interest" description="Disordered" evidence="1">
    <location>
        <begin position="845"/>
        <end position="870"/>
    </location>
</feature>
<keyword evidence="2" id="KW-0812">Transmembrane</keyword>